<dbReference type="RefSeq" id="WP_014455392.1">
    <property type="nucleotide sequence ID" value="NC_017098.1"/>
</dbReference>
<protein>
    <submittedName>
        <fullName evidence="6">ABC-type sugar transport system, periplasmic component</fullName>
    </submittedName>
</protein>
<gene>
    <name evidence="6" type="ordered locus">Spiaf_1331</name>
</gene>
<comment type="similarity">
    <text evidence="2">Belongs to the bacterial solute-binding protein 1 family.</text>
</comment>
<evidence type="ECO:0000256" key="4">
    <source>
        <dbReference type="ARBA" id="ARBA00022729"/>
    </source>
</evidence>
<dbReference type="InterPro" id="IPR050490">
    <property type="entry name" value="Bact_solute-bd_prot1"/>
</dbReference>
<dbReference type="KEGG" id="sfc:Spiaf_1331"/>
<proteinExistence type="inferred from homology"/>
<dbReference type="PANTHER" id="PTHR43649:SF34">
    <property type="entry name" value="ABC TRANSPORTER PERIPLASMIC-BINDING PROTEIN YCJN-RELATED"/>
    <property type="match status" value="1"/>
</dbReference>
<dbReference type="STRING" id="889378.Spiaf_1331"/>
<evidence type="ECO:0000256" key="2">
    <source>
        <dbReference type="ARBA" id="ARBA00008520"/>
    </source>
</evidence>
<accession>H9UIR2</accession>
<dbReference type="InterPro" id="IPR006059">
    <property type="entry name" value="SBP"/>
</dbReference>
<dbReference type="HOGENOM" id="CLU_031285_9_1_12"/>
<evidence type="ECO:0000313" key="6">
    <source>
        <dbReference type="EMBL" id="AFG37405.1"/>
    </source>
</evidence>
<evidence type="ECO:0000256" key="3">
    <source>
        <dbReference type="ARBA" id="ARBA00022448"/>
    </source>
</evidence>
<dbReference type="Gene3D" id="3.40.190.10">
    <property type="entry name" value="Periplasmic binding protein-like II"/>
    <property type="match status" value="2"/>
</dbReference>
<sequence>MKGWMRIGTMCALAGMLLAVVSCGPDESEPEVREQVTIRLAAGHVGQQLQHLQVIAEDFNQQHPYIRISLIDFPDVPQEIMARYDQYLLSEDPGLDVLMVDVIWPGDLAEHLLDLNPYFTEEEITAHFPATIENNTVGDRLVAIPWFLDSGLLYYRSDLLERYGREVPETWQELEQTARYIQQQERSAGNDDFWGFIWQAGPGEGLTCMALEIIYSHGGGTIVNPEGQLDVDNPRAAQGLQRARDWIGDITPADALNFTGAEGPRTMWETGNILFMRNWPYAFNLGNRPESPIAGRFDIARLPAEPGYQSAATLGGWQLGVSRYSRNPAEAAEVVRHITSYETQLRRALEQGDFPTIRALYQDERLIASDNPMFSRLADVLDYTVARPSTVTAPNYNDFSRDFYNLVHQALAGGISVPDALSAVELPESR</sequence>
<evidence type="ECO:0000313" key="7">
    <source>
        <dbReference type="Proteomes" id="UP000007383"/>
    </source>
</evidence>
<evidence type="ECO:0000256" key="5">
    <source>
        <dbReference type="SAM" id="SignalP"/>
    </source>
</evidence>
<dbReference type="GO" id="GO:0042597">
    <property type="term" value="C:periplasmic space"/>
    <property type="evidence" value="ECO:0007669"/>
    <property type="project" value="UniProtKB-SubCell"/>
</dbReference>
<keyword evidence="6" id="KW-0762">Sugar transport</keyword>
<dbReference type="PANTHER" id="PTHR43649">
    <property type="entry name" value="ARABINOSE-BINDING PROTEIN-RELATED"/>
    <property type="match status" value="1"/>
</dbReference>
<feature type="signal peptide" evidence="5">
    <location>
        <begin position="1"/>
        <end position="21"/>
    </location>
</feature>
<dbReference type="EMBL" id="CP003282">
    <property type="protein sequence ID" value="AFG37405.1"/>
    <property type="molecule type" value="Genomic_DNA"/>
</dbReference>
<dbReference type="OrthoDB" id="9808332at2"/>
<dbReference type="AlphaFoldDB" id="H9UIR2"/>
<feature type="chain" id="PRO_5003623040" evidence="5">
    <location>
        <begin position="22"/>
        <end position="430"/>
    </location>
</feature>
<dbReference type="Proteomes" id="UP000007383">
    <property type="component" value="Chromosome"/>
</dbReference>
<keyword evidence="3" id="KW-0813">Transport</keyword>
<dbReference type="PATRIC" id="fig|889378.3.peg.1336"/>
<evidence type="ECO:0000256" key="1">
    <source>
        <dbReference type="ARBA" id="ARBA00004418"/>
    </source>
</evidence>
<name>H9UIR2_SPIAZ</name>
<dbReference type="SUPFAM" id="SSF53850">
    <property type="entry name" value="Periplasmic binding protein-like II"/>
    <property type="match status" value="1"/>
</dbReference>
<dbReference type="CDD" id="cd14750">
    <property type="entry name" value="PBP2_TMBP"/>
    <property type="match status" value="1"/>
</dbReference>
<dbReference type="Pfam" id="PF01547">
    <property type="entry name" value="SBP_bac_1"/>
    <property type="match status" value="1"/>
</dbReference>
<reference evidence="7" key="1">
    <citation type="journal article" date="2013" name="Stand. Genomic Sci.">
        <title>Complete genome sequence of the halophilic bacterium Spirochaeta africana type strain (Z-7692(T)) from the alkaline Lake Magadi in the East African Rift.</title>
        <authorList>
            <person name="Liolos K."/>
            <person name="Abt B."/>
            <person name="Scheuner C."/>
            <person name="Teshima H."/>
            <person name="Held B."/>
            <person name="Lapidus A."/>
            <person name="Nolan M."/>
            <person name="Lucas S."/>
            <person name="Deshpande S."/>
            <person name="Cheng J.F."/>
            <person name="Tapia R."/>
            <person name="Goodwin L.A."/>
            <person name="Pitluck S."/>
            <person name="Pagani I."/>
            <person name="Ivanova N."/>
            <person name="Mavromatis K."/>
            <person name="Mikhailova N."/>
            <person name="Huntemann M."/>
            <person name="Pati A."/>
            <person name="Chen A."/>
            <person name="Palaniappan K."/>
            <person name="Land M."/>
            <person name="Rohde M."/>
            <person name="Tindall B.J."/>
            <person name="Detter J.C."/>
            <person name="Goker M."/>
            <person name="Bristow J."/>
            <person name="Eisen J.A."/>
            <person name="Markowitz V."/>
            <person name="Hugenholtz P."/>
            <person name="Woyke T."/>
            <person name="Klenk H.P."/>
            <person name="Kyrpides N.C."/>
        </authorList>
    </citation>
    <scope>NUCLEOTIDE SEQUENCE</scope>
    <source>
        <strain evidence="7">ATCC 700263 / DSM 8902 / Z-7692</strain>
    </source>
</reference>
<organism evidence="6 7">
    <name type="scientific">Spirochaeta africana (strain ATCC 700263 / DSM 8902 / Z-7692)</name>
    <dbReference type="NCBI Taxonomy" id="889378"/>
    <lineage>
        <taxon>Bacteria</taxon>
        <taxon>Pseudomonadati</taxon>
        <taxon>Spirochaetota</taxon>
        <taxon>Spirochaetia</taxon>
        <taxon>Spirochaetales</taxon>
        <taxon>Spirochaetaceae</taxon>
        <taxon>Spirochaeta</taxon>
    </lineage>
</organism>
<dbReference type="eggNOG" id="COG1653">
    <property type="taxonomic scope" value="Bacteria"/>
</dbReference>
<dbReference type="PROSITE" id="PS51257">
    <property type="entry name" value="PROKAR_LIPOPROTEIN"/>
    <property type="match status" value="1"/>
</dbReference>
<keyword evidence="7" id="KW-1185">Reference proteome</keyword>
<keyword evidence="4 5" id="KW-0732">Signal</keyword>
<comment type="subcellular location">
    <subcellularLocation>
        <location evidence="1">Periplasm</location>
    </subcellularLocation>
</comment>